<comment type="subcellular location">
    <subcellularLocation>
        <location evidence="1 12 13">Cytoplasm</location>
    </subcellularLocation>
</comment>
<dbReference type="FunFam" id="1.20.1050.90:FF:000002">
    <property type="entry name" value="DNA replication and repair protein RecF"/>
    <property type="match status" value="1"/>
</dbReference>
<evidence type="ECO:0000256" key="6">
    <source>
        <dbReference type="ARBA" id="ARBA00022741"/>
    </source>
</evidence>
<sequence>MHVEHLELKQFRNIEQLRLNSPGELHLFVGPNAQGKTNILESLYVLAVGKSHRTHGHREMIRWDQPAAFLKARVVKEGSTRRLEVRLTSQGKKVIKNGVEQRRLSEYIGSLTAVLFAPEDLSLVKGSPRVRRRFLDMEMGQVSPSYIHDLTRYNQIINQRNSLLKELGRSQTENWMMLDVLDEQLIECSAKLWTKRFSFVQILSRWAQEIHASITQGHENLSIQYRPSIPVTADMGPDELRDAMQQELTRIREQELYRGNTRVGPHRDDLRLFADGTDLHTYGSQGQQRTAALSLKLAEIELIHQETGTYPILLLDDVLSELDDSRKTHLLEAIRGKVQTFVTTTGLEGIDRETLERARIYQVRQGSFSEQR</sequence>
<dbReference type="Proteomes" id="UP000199387">
    <property type="component" value="Unassembled WGS sequence"/>
</dbReference>
<dbReference type="GO" id="GO:0006260">
    <property type="term" value="P:DNA replication"/>
    <property type="evidence" value="ECO:0007669"/>
    <property type="project" value="UniProtKB-UniRule"/>
</dbReference>
<feature type="binding site" evidence="12">
    <location>
        <begin position="30"/>
        <end position="37"/>
    </location>
    <ligand>
        <name>ATP</name>
        <dbReference type="ChEBI" id="CHEBI:30616"/>
    </ligand>
</feature>
<dbReference type="GO" id="GO:0005524">
    <property type="term" value="F:ATP binding"/>
    <property type="evidence" value="ECO:0007669"/>
    <property type="project" value="UniProtKB-UniRule"/>
</dbReference>
<evidence type="ECO:0000256" key="2">
    <source>
        <dbReference type="ARBA" id="ARBA00008016"/>
    </source>
</evidence>
<name>A0A1G6QUA5_9BACL</name>
<evidence type="ECO:0000256" key="9">
    <source>
        <dbReference type="ARBA" id="ARBA00023125"/>
    </source>
</evidence>
<gene>
    <name evidence="12" type="primary">recF</name>
    <name evidence="15" type="ORF">SAMN04488112_12412</name>
</gene>
<dbReference type="EMBL" id="FMZA01000024">
    <property type="protein sequence ID" value="SDC95950.1"/>
    <property type="molecule type" value="Genomic_DNA"/>
</dbReference>
<dbReference type="PROSITE" id="PS00617">
    <property type="entry name" value="RECF_1"/>
    <property type="match status" value="1"/>
</dbReference>
<dbReference type="CDD" id="cd03242">
    <property type="entry name" value="ABC_RecF"/>
    <property type="match status" value="1"/>
</dbReference>
<dbReference type="InterPro" id="IPR018078">
    <property type="entry name" value="DNA-binding_RecF_CS"/>
</dbReference>
<dbReference type="STRING" id="1236220.SAMN04488112_12412"/>
<keyword evidence="6 12" id="KW-0547">Nucleotide-binding</keyword>
<dbReference type="GO" id="GO:0000731">
    <property type="term" value="P:DNA synthesis involved in DNA repair"/>
    <property type="evidence" value="ECO:0007669"/>
    <property type="project" value="TreeGrafter"/>
</dbReference>
<evidence type="ECO:0000256" key="3">
    <source>
        <dbReference type="ARBA" id="ARBA00020170"/>
    </source>
</evidence>
<comment type="function">
    <text evidence="12 13">The RecF protein is involved in DNA metabolism; it is required for DNA replication and normal SOS inducibility. RecF binds preferentially to single-stranded, linear DNA. It also seems to bind ATP.</text>
</comment>
<evidence type="ECO:0000256" key="5">
    <source>
        <dbReference type="ARBA" id="ARBA00022705"/>
    </source>
</evidence>
<evidence type="ECO:0000313" key="16">
    <source>
        <dbReference type="Proteomes" id="UP000199387"/>
    </source>
</evidence>
<evidence type="ECO:0000313" key="15">
    <source>
        <dbReference type="EMBL" id="SDC95950.1"/>
    </source>
</evidence>
<keyword evidence="7 12" id="KW-0227">DNA damage</keyword>
<dbReference type="PANTHER" id="PTHR32182">
    <property type="entry name" value="DNA REPLICATION AND REPAIR PROTEIN RECF"/>
    <property type="match status" value="1"/>
</dbReference>
<evidence type="ECO:0000259" key="14">
    <source>
        <dbReference type="Pfam" id="PF02463"/>
    </source>
</evidence>
<evidence type="ECO:0000256" key="8">
    <source>
        <dbReference type="ARBA" id="ARBA00022840"/>
    </source>
</evidence>
<keyword evidence="10 12" id="KW-0234">DNA repair</keyword>
<keyword evidence="16" id="KW-1185">Reference proteome</keyword>
<dbReference type="RefSeq" id="WP_091572867.1">
    <property type="nucleotide sequence ID" value="NZ_FMZA01000024.1"/>
</dbReference>
<dbReference type="InterPro" id="IPR003395">
    <property type="entry name" value="RecF/RecN/SMC_N"/>
</dbReference>
<dbReference type="Gene3D" id="3.40.50.300">
    <property type="entry name" value="P-loop containing nucleotide triphosphate hydrolases"/>
    <property type="match status" value="1"/>
</dbReference>
<dbReference type="GO" id="GO:0003697">
    <property type="term" value="F:single-stranded DNA binding"/>
    <property type="evidence" value="ECO:0007669"/>
    <property type="project" value="UniProtKB-UniRule"/>
</dbReference>
<keyword evidence="8 12" id="KW-0067">ATP-binding</keyword>
<dbReference type="InterPro" id="IPR042174">
    <property type="entry name" value="RecF_2"/>
</dbReference>
<evidence type="ECO:0000256" key="11">
    <source>
        <dbReference type="ARBA" id="ARBA00023236"/>
    </source>
</evidence>
<keyword evidence="11 12" id="KW-0742">SOS response</keyword>
<reference evidence="15 16" key="1">
    <citation type="submission" date="2016-10" db="EMBL/GenBank/DDBJ databases">
        <authorList>
            <person name="de Groot N.N."/>
        </authorList>
    </citation>
    <scope>NUCLEOTIDE SEQUENCE [LARGE SCALE GENOMIC DNA]</scope>
    <source>
        <strain evidence="15 16">DSM 45514</strain>
    </source>
</reference>
<dbReference type="GO" id="GO:0009432">
    <property type="term" value="P:SOS response"/>
    <property type="evidence" value="ECO:0007669"/>
    <property type="project" value="UniProtKB-UniRule"/>
</dbReference>
<proteinExistence type="inferred from homology"/>
<dbReference type="SUPFAM" id="SSF52540">
    <property type="entry name" value="P-loop containing nucleoside triphosphate hydrolases"/>
    <property type="match status" value="1"/>
</dbReference>
<dbReference type="OrthoDB" id="9803889at2"/>
<dbReference type="AlphaFoldDB" id="A0A1G6QUA5"/>
<evidence type="ECO:0000256" key="12">
    <source>
        <dbReference type="HAMAP-Rule" id="MF_00365"/>
    </source>
</evidence>
<keyword evidence="9 12" id="KW-0238">DNA-binding</keyword>
<dbReference type="InterPro" id="IPR027417">
    <property type="entry name" value="P-loop_NTPase"/>
</dbReference>
<feature type="domain" description="RecF/RecN/SMC N-terminal" evidence="14">
    <location>
        <begin position="3"/>
        <end position="346"/>
    </location>
</feature>
<keyword evidence="4 12" id="KW-0963">Cytoplasm</keyword>
<keyword evidence="5 12" id="KW-0235">DNA replication</keyword>
<evidence type="ECO:0000256" key="4">
    <source>
        <dbReference type="ARBA" id="ARBA00022490"/>
    </source>
</evidence>
<protein>
    <recommendedName>
        <fullName evidence="3 12">DNA replication and repair protein RecF</fullName>
    </recommendedName>
</protein>
<dbReference type="PROSITE" id="PS00618">
    <property type="entry name" value="RECF_2"/>
    <property type="match status" value="1"/>
</dbReference>
<dbReference type="Pfam" id="PF02463">
    <property type="entry name" value="SMC_N"/>
    <property type="match status" value="1"/>
</dbReference>
<dbReference type="GO" id="GO:0006302">
    <property type="term" value="P:double-strand break repair"/>
    <property type="evidence" value="ECO:0007669"/>
    <property type="project" value="TreeGrafter"/>
</dbReference>
<accession>A0A1G6QUA5</accession>
<evidence type="ECO:0000256" key="13">
    <source>
        <dbReference type="RuleBase" id="RU000578"/>
    </source>
</evidence>
<organism evidence="15 16">
    <name type="scientific">Melghirimyces thermohalophilus</name>
    <dbReference type="NCBI Taxonomy" id="1236220"/>
    <lineage>
        <taxon>Bacteria</taxon>
        <taxon>Bacillati</taxon>
        <taxon>Bacillota</taxon>
        <taxon>Bacilli</taxon>
        <taxon>Bacillales</taxon>
        <taxon>Thermoactinomycetaceae</taxon>
        <taxon>Melghirimyces</taxon>
    </lineage>
</organism>
<comment type="similarity">
    <text evidence="2 12 13">Belongs to the RecF family.</text>
</comment>
<dbReference type="GO" id="GO:0005737">
    <property type="term" value="C:cytoplasm"/>
    <property type="evidence" value="ECO:0007669"/>
    <property type="project" value="UniProtKB-SubCell"/>
</dbReference>
<dbReference type="InterPro" id="IPR001238">
    <property type="entry name" value="DNA-binding_RecF"/>
</dbReference>
<evidence type="ECO:0000256" key="7">
    <source>
        <dbReference type="ARBA" id="ARBA00022763"/>
    </source>
</evidence>
<dbReference type="HAMAP" id="MF_00365">
    <property type="entry name" value="RecF"/>
    <property type="match status" value="1"/>
</dbReference>
<dbReference type="Gene3D" id="1.20.1050.90">
    <property type="entry name" value="RecF/RecN/SMC, N-terminal domain"/>
    <property type="match status" value="1"/>
</dbReference>
<evidence type="ECO:0000256" key="1">
    <source>
        <dbReference type="ARBA" id="ARBA00004496"/>
    </source>
</evidence>
<dbReference type="NCBIfam" id="TIGR00611">
    <property type="entry name" value="recf"/>
    <property type="match status" value="1"/>
</dbReference>
<dbReference type="PANTHER" id="PTHR32182:SF0">
    <property type="entry name" value="DNA REPLICATION AND REPAIR PROTEIN RECF"/>
    <property type="match status" value="1"/>
</dbReference>
<evidence type="ECO:0000256" key="10">
    <source>
        <dbReference type="ARBA" id="ARBA00023204"/>
    </source>
</evidence>